<name>A0ABW6TSN2_9ACTN</name>
<dbReference type="InterPro" id="IPR016181">
    <property type="entry name" value="Acyl_CoA_acyltransferase"/>
</dbReference>
<dbReference type="Proteomes" id="UP001602123">
    <property type="component" value="Unassembled WGS sequence"/>
</dbReference>
<keyword evidence="2" id="KW-0808">Transferase</keyword>
<keyword evidence="3" id="KW-1185">Reference proteome</keyword>
<gene>
    <name evidence="2" type="ORF">ACFYZM_04915</name>
</gene>
<dbReference type="GO" id="GO:0016746">
    <property type="term" value="F:acyltransferase activity"/>
    <property type="evidence" value="ECO:0007669"/>
    <property type="project" value="UniProtKB-KW"/>
</dbReference>
<dbReference type="EMBL" id="JBIAUT010000001">
    <property type="protein sequence ID" value="MFF4215604.1"/>
    <property type="molecule type" value="Genomic_DNA"/>
</dbReference>
<dbReference type="PROSITE" id="PS51186">
    <property type="entry name" value="GNAT"/>
    <property type="match status" value="1"/>
</dbReference>
<dbReference type="Pfam" id="PF00583">
    <property type="entry name" value="Acetyltransf_1"/>
    <property type="match status" value="1"/>
</dbReference>
<reference evidence="2 3" key="1">
    <citation type="submission" date="2024-10" db="EMBL/GenBank/DDBJ databases">
        <title>The Natural Products Discovery Center: Release of the First 8490 Sequenced Strains for Exploring Actinobacteria Biosynthetic Diversity.</title>
        <authorList>
            <person name="Kalkreuter E."/>
            <person name="Kautsar S.A."/>
            <person name="Yang D."/>
            <person name="Bader C.D."/>
            <person name="Teijaro C.N."/>
            <person name="Fluegel L."/>
            <person name="Davis C.M."/>
            <person name="Simpson J.R."/>
            <person name="Lauterbach L."/>
            <person name="Steele A.D."/>
            <person name="Gui C."/>
            <person name="Meng S."/>
            <person name="Li G."/>
            <person name="Viehrig K."/>
            <person name="Ye F."/>
            <person name="Su P."/>
            <person name="Kiefer A.F."/>
            <person name="Nichols A."/>
            <person name="Cepeda A.J."/>
            <person name="Yan W."/>
            <person name="Fan B."/>
            <person name="Jiang Y."/>
            <person name="Adhikari A."/>
            <person name="Zheng C.-J."/>
            <person name="Schuster L."/>
            <person name="Cowan T.M."/>
            <person name="Smanski M.J."/>
            <person name="Chevrette M.G."/>
            <person name="De Carvalho L.P.S."/>
            <person name="Shen B."/>
        </authorList>
    </citation>
    <scope>NUCLEOTIDE SEQUENCE [LARGE SCALE GENOMIC DNA]</scope>
    <source>
        <strain evidence="2 3">NPDC001650</strain>
    </source>
</reference>
<evidence type="ECO:0000313" key="2">
    <source>
        <dbReference type="EMBL" id="MFF4215604.1"/>
    </source>
</evidence>
<dbReference type="Gene3D" id="3.40.630.30">
    <property type="match status" value="1"/>
</dbReference>
<protein>
    <submittedName>
        <fullName evidence="2">GNAT family N-acetyltransferase</fullName>
        <ecNumber evidence="2">2.3.1.-</ecNumber>
    </submittedName>
</protein>
<dbReference type="EC" id="2.3.1.-" evidence="2"/>
<comment type="caution">
    <text evidence="2">The sequence shown here is derived from an EMBL/GenBank/DDBJ whole genome shotgun (WGS) entry which is preliminary data.</text>
</comment>
<keyword evidence="2" id="KW-0012">Acyltransferase</keyword>
<dbReference type="RefSeq" id="WP_388624532.1">
    <property type="nucleotide sequence ID" value="NZ_JBIAUT010000001.1"/>
</dbReference>
<accession>A0ABW6TSN2</accession>
<proteinExistence type="predicted"/>
<organism evidence="2 3">
    <name type="scientific">Streptomyces nondiastaticus</name>
    <dbReference type="NCBI Taxonomy" id="3154512"/>
    <lineage>
        <taxon>Bacteria</taxon>
        <taxon>Bacillati</taxon>
        <taxon>Actinomycetota</taxon>
        <taxon>Actinomycetes</taxon>
        <taxon>Kitasatosporales</taxon>
        <taxon>Streptomycetaceae</taxon>
        <taxon>Streptomyces</taxon>
    </lineage>
</organism>
<sequence length="182" mass="20260">MPEVSFATHEGPGAADRLDVFLALYEEVYVEPPYCEGPREVAEFIERFLRQTGRPGFRLVLAHDGTVVVGFTFGYVLPADTLWWNGLLEPMPAAFTKETGERTLAVIELAVGKPWRRRGIAAGLHARLLDGVRVERAALTVRPELEAAAARCAYAAWGYRKVGRSQPWSEAPVYDSMVLDLR</sequence>
<dbReference type="SUPFAM" id="SSF55729">
    <property type="entry name" value="Acyl-CoA N-acyltransferases (Nat)"/>
    <property type="match status" value="1"/>
</dbReference>
<evidence type="ECO:0000259" key="1">
    <source>
        <dbReference type="PROSITE" id="PS51186"/>
    </source>
</evidence>
<feature type="domain" description="N-acetyltransferase" evidence="1">
    <location>
        <begin position="2"/>
        <end position="180"/>
    </location>
</feature>
<dbReference type="InterPro" id="IPR000182">
    <property type="entry name" value="GNAT_dom"/>
</dbReference>
<evidence type="ECO:0000313" key="3">
    <source>
        <dbReference type="Proteomes" id="UP001602123"/>
    </source>
</evidence>